<evidence type="ECO:0000313" key="1">
    <source>
        <dbReference type="EMBL" id="GFT05510.1"/>
    </source>
</evidence>
<organism evidence="1 2">
    <name type="scientific">Nephila pilipes</name>
    <name type="common">Giant wood spider</name>
    <name type="synonym">Nephila maculata</name>
    <dbReference type="NCBI Taxonomy" id="299642"/>
    <lineage>
        <taxon>Eukaryota</taxon>
        <taxon>Metazoa</taxon>
        <taxon>Ecdysozoa</taxon>
        <taxon>Arthropoda</taxon>
        <taxon>Chelicerata</taxon>
        <taxon>Arachnida</taxon>
        <taxon>Araneae</taxon>
        <taxon>Araneomorphae</taxon>
        <taxon>Entelegynae</taxon>
        <taxon>Araneoidea</taxon>
        <taxon>Nephilidae</taxon>
        <taxon>Nephila</taxon>
    </lineage>
</organism>
<dbReference type="AlphaFoldDB" id="A0A8X6TG08"/>
<accession>A0A8X6TG08</accession>
<sequence length="108" mass="12406">MQTKDRFPQSILIIIRPGFTSPRRACSQIRQHKYQAVPAPQPVLRRGKRNVQICHLQSLWLPAIWGKISAACTAYGLAFMRALQCFQPRQTKLPVLRLLGILRKLNET</sequence>
<gene>
    <name evidence="1" type="ORF">NPIL_576861</name>
</gene>
<keyword evidence="2" id="KW-1185">Reference proteome</keyword>
<protein>
    <submittedName>
        <fullName evidence="1">Uncharacterized protein</fullName>
    </submittedName>
</protein>
<proteinExistence type="predicted"/>
<comment type="caution">
    <text evidence="1">The sequence shown here is derived from an EMBL/GenBank/DDBJ whole genome shotgun (WGS) entry which is preliminary data.</text>
</comment>
<dbReference type="Proteomes" id="UP000887013">
    <property type="component" value="Unassembled WGS sequence"/>
</dbReference>
<name>A0A8X6TG08_NEPPI</name>
<reference evidence="1" key="1">
    <citation type="submission" date="2020-08" db="EMBL/GenBank/DDBJ databases">
        <title>Multicomponent nature underlies the extraordinary mechanical properties of spider dragline silk.</title>
        <authorList>
            <person name="Kono N."/>
            <person name="Nakamura H."/>
            <person name="Mori M."/>
            <person name="Yoshida Y."/>
            <person name="Ohtoshi R."/>
            <person name="Malay A.D."/>
            <person name="Moran D.A.P."/>
            <person name="Tomita M."/>
            <person name="Numata K."/>
            <person name="Arakawa K."/>
        </authorList>
    </citation>
    <scope>NUCLEOTIDE SEQUENCE</scope>
</reference>
<dbReference type="EMBL" id="BMAW01056371">
    <property type="protein sequence ID" value="GFT05510.1"/>
    <property type="molecule type" value="Genomic_DNA"/>
</dbReference>
<evidence type="ECO:0000313" key="2">
    <source>
        <dbReference type="Proteomes" id="UP000887013"/>
    </source>
</evidence>